<gene>
    <name evidence="2" type="ORF">DNG_09898</name>
</gene>
<dbReference type="EMBL" id="ONZQ02000019">
    <property type="protein sequence ID" value="SPO07204.1"/>
    <property type="molecule type" value="Genomic_DNA"/>
</dbReference>
<name>A0AAE8N804_9PEZI</name>
<dbReference type="PANTHER" id="PTHR43558">
    <property type="entry name" value="REDUCTASE, PUTATIVE (AFU_ORTHOLOGUE AFUA_3G10540)-RELATED"/>
    <property type="match status" value="1"/>
</dbReference>
<evidence type="ECO:0000313" key="2">
    <source>
        <dbReference type="EMBL" id="SPO07204.1"/>
    </source>
</evidence>
<dbReference type="PANTHER" id="PTHR43558:SF6">
    <property type="entry name" value="REDUCTASE, PUTATIVE (AFU_ORTHOLOGUE AFUA_3G10540)-RELATED"/>
    <property type="match status" value="1"/>
</dbReference>
<protein>
    <submittedName>
        <fullName evidence="2">Uncharacterized protein</fullName>
    </submittedName>
</protein>
<accession>A0AAE8N804</accession>
<evidence type="ECO:0000256" key="1">
    <source>
        <dbReference type="SAM" id="MobiDB-lite"/>
    </source>
</evidence>
<dbReference type="InterPro" id="IPR053354">
    <property type="entry name" value="MGDG_epimerase"/>
</dbReference>
<keyword evidence="3" id="KW-1185">Reference proteome</keyword>
<evidence type="ECO:0000313" key="3">
    <source>
        <dbReference type="Proteomes" id="UP001187682"/>
    </source>
</evidence>
<dbReference type="Proteomes" id="UP001187682">
    <property type="component" value="Unassembled WGS sequence"/>
</dbReference>
<dbReference type="AlphaFoldDB" id="A0AAE8N804"/>
<comment type="caution">
    <text evidence="2">The sequence shown here is derived from an EMBL/GenBank/DDBJ whole genome shotgun (WGS) entry which is preliminary data.</text>
</comment>
<reference evidence="2" key="1">
    <citation type="submission" date="2018-03" db="EMBL/GenBank/DDBJ databases">
        <authorList>
            <person name="Guldener U."/>
        </authorList>
    </citation>
    <scope>NUCLEOTIDE SEQUENCE</scope>
</reference>
<sequence>MVGISGLVQKGLSRASARLENALQRTDSATEKPSLPHRPSIGSTGALGEEEAALPVPPAVFPSLLSKDTKTPARELVGPYLGYETALRKAFAADTSGIGDRANLVPVYDGHESSFVIRTVDREKGDGEKYLMPLRDQEREDEGSLAIAPSLEEYKKNVDAFTHGVLSGIDWSNVVAAGSSALLPLLSKRKDVSLDLDPSVDDPREAYYEVTANTSDIDLFIYGLDSEEAAIKRILELEAVVRKNQRLAPGTGLTLRSEHAITIISPKYPHRHIQIILRLYKSISEILTGFDVDSSCVAFDGTQVYTTPRGVTAITTRTNNIDLTRRSPSYENRLYKYRHHNFEGYWDGLERSRISDDYFNHESLGLARLLYFEEWLRELARRSWISRVDRYRTHRYKRRITDVADLGLVHASGYATHELLFGARCTAAKVRDHVMENPNREPCMFGTLDEVIKGDTSGEGKVSGKVTFMSHDPGRQMIGSFHPLTDDDWTKMAYEGTG</sequence>
<feature type="region of interest" description="Disordered" evidence="1">
    <location>
        <begin position="24"/>
        <end position="45"/>
    </location>
</feature>
<proteinExistence type="predicted"/>
<organism evidence="2 3">
    <name type="scientific">Cephalotrichum gorgonifer</name>
    <dbReference type="NCBI Taxonomy" id="2041049"/>
    <lineage>
        <taxon>Eukaryota</taxon>
        <taxon>Fungi</taxon>
        <taxon>Dikarya</taxon>
        <taxon>Ascomycota</taxon>
        <taxon>Pezizomycotina</taxon>
        <taxon>Sordariomycetes</taxon>
        <taxon>Hypocreomycetidae</taxon>
        <taxon>Microascales</taxon>
        <taxon>Microascaceae</taxon>
        <taxon>Cephalotrichum</taxon>
    </lineage>
</organism>